<organism evidence="4 5">
    <name type="scientific">Granulimonas faecalis</name>
    <dbReference type="NCBI Taxonomy" id="2894155"/>
    <lineage>
        <taxon>Bacteria</taxon>
        <taxon>Bacillati</taxon>
        <taxon>Actinomycetota</taxon>
        <taxon>Coriobacteriia</taxon>
        <taxon>Coriobacteriales</taxon>
        <taxon>Kribbibacteriaceae</taxon>
        <taxon>Granulimonas</taxon>
    </lineage>
</organism>
<evidence type="ECO:0000259" key="3">
    <source>
        <dbReference type="PROSITE" id="PS50943"/>
    </source>
</evidence>
<name>A0AAV5B6Y0_9ACTN</name>
<dbReference type="Pfam" id="PF01381">
    <property type="entry name" value="HTH_3"/>
    <property type="match status" value="1"/>
</dbReference>
<keyword evidence="5" id="KW-1185">Reference proteome</keyword>
<dbReference type="InterPro" id="IPR001387">
    <property type="entry name" value="Cro/C1-type_HTH"/>
</dbReference>
<dbReference type="Proteomes" id="UP001055025">
    <property type="component" value="Unassembled WGS sequence"/>
</dbReference>
<evidence type="ECO:0000256" key="1">
    <source>
        <dbReference type="ARBA" id="ARBA00023125"/>
    </source>
</evidence>
<dbReference type="RefSeq" id="WP_135977830.1">
    <property type="nucleotide sequence ID" value="NZ_BQKC01000001.1"/>
</dbReference>
<proteinExistence type="predicted"/>
<feature type="transmembrane region" description="Helical" evidence="2">
    <location>
        <begin position="239"/>
        <end position="257"/>
    </location>
</feature>
<feature type="transmembrane region" description="Helical" evidence="2">
    <location>
        <begin position="183"/>
        <end position="199"/>
    </location>
</feature>
<dbReference type="PROSITE" id="PS50943">
    <property type="entry name" value="HTH_CROC1"/>
    <property type="match status" value="1"/>
</dbReference>
<accession>A0AAV5B6Y0</accession>
<keyword evidence="2" id="KW-0472">Membrane</keyword>
<gene>
    <name evidence="4" type="ORF">ATOP_17790</name>
</gene>
<dbReference type="SMART" id="SM00530">
    <property type="entry name" value="HTH_XRE"/>
    <property type="match status" value="1"/>
</dbReference>
<evidence type="ECO:0000256" key="2">
    <source>
        <dbReference type="SAM" id="Phobius"/>
    </source>
</evidence>
<dbReference type="CDD" id="cd00093">
    <property type="entry name" value="HTH_XRE"/>
    <property type="match status" value="1"/>
</dbReference>
<evidence type="ECO:0000313" key="4">
    <source>
        <dbReference type="EMBL" id="GJM56124.1"/>
    </source>
</evidence>
<dbReference type="GO" id="GO:0003677">
    <property type="term" value="F:DNA binding"/>
    <property type="evidence" value="ECO:0007669"/>
    <property type="project" value="UniProtKB-KW"/>
</dbReference>
<keyword evidence="2" id="KW-1133">Transmembrane helix</keyword>
<dbReference type="AlphaFoldDB" id="A0AAV5B6Y0"/>
<feature type="domain" description="HTH cro/C1-type" evidence="3">
    <location>
        <begin position="9"/>
        <end position="63"/>
    </location>
</feature>
<feature type="transmembrane region" description="Helical" evidence="2">
    <location>
        <begin position="205"/>
        <end position="227"/>
    </location>
</feature>
<keyword evidence="2" id="KW-0812">Transmembrane</keyword>
<dbReference type="InterPro" id="IPR010982">
    <property type="entry name" value="Lambda_DNA-bd_dom_sf"/>
</dbReference>
<comment type="caution">
    <text evidence="4">The sequence shown here is derived from an EMBL/GenBank/DDBJ whole genome shotgun (WGS) entry which is preliminary data.</text>
</comment>
<dbReference type="PANTHER" id="PTHR46558:SF13">
    <property type="entry name" value="HTH-TYPE TRANSCRIPTIONAL REGULATOR IMMR"/>
    <property type="match status" value="1"/>
</dbReference>
<evidence type="ECO:0000313" key="5">
    <source>
        <dbReference type="Proteomes" id="UP001055025"/>
    </source>
</evidence>
<dbReference type="EMBL" id="BQKC01000001">
    <property type="protein sequence ID" value="GJM56124.1"/>
    <property type="molecule type" value="Genomic_DNA"/>
</dbReference>
<dbReference type="SUPFAM" id="SSF47413">
    <property type="entry name" value="lambda repressor-like DNA-binding domains"/>
    <property type="match status" value="1"/>
</dbReference>
<protein>
    <recommendedName>
        <fullName evidence="3">HTH cro/C1-type domain-containing protein</fullName>
    </recommendedName>
</protein>
<dbReference type="PANTHER" id="PTHR46558">
    <property type="entry name" value="TRACRIPTIONAL REGULATORY PROTEIN-RELATED-RELATED"/>
    <property type="match status" value="1"/>
</dbReference>
<sequence>MNVSIAQRLATLRREHGLTQEQLAERLGVSRQAVSKWERTESSPDTDNLIALARLYGVTLDELVYGPAGGERPEGPAAEEPVEAAAGAGDAVECSWDDGVRVTSADASVSVGWGGVDVHDRRTGDHVEVGPGGIHVNASDGEHTVRTEEDGSVWIDDERYDSWADAHRAEGHGSKPRAFVSRIPYAPLAIIAFLWLGLFEQRWDVGGCLLAVIPAWESLCSVANAVVRGKRGRKLRGAVAGLCFWLGLSGFLVVGLLEGAWHPAWGLILMGLAVSLLVDALWPRPADDTGEEAPAE</sequence>
<dbReference type="Gene3D" id="1.10.260.40">
    <property type="entry name" value="lambda repressor-like DNA-binding domains"/>
    <property type="match status" value="1"/>
</dbReference>
<keyword evidence="1" id="KW-0238">DNA-binding</keyword>
<reference evidence="4" key="1">
    <citation type="journal article" date="2022" name="Int. J. Syst. Evol. Microbiol.">
        <title>Granulimonas faecalis gen. nov., sp. nov., and Leptogranulimonas caecicola gen. nov., sp. nov., novel lactate-producing Atopobiaceae bacteria isolated from mouse intestines, and an emended description of the family Atopobiaceae.</title>
        <authorList>
            <person name="Morinaga K."/>
            <person name="Kusada H."/>
            <person name="Sakamoto S."/>
            <person name="Murakami T."/>
            <person name="Toyoda A."/>
            <person name="Mori H."/>
            <person name="Meng X.Y."/>
            <person name="Takashino M."/>
            <person name="Murotomi K."/>
            <person name="Tamaki H."/>
        </authorList>
    </citation>
    <scope>NUCLEOTIDE SEQUENCE</scope>
    <source>
        <strain evidence="4">OPF53</strain>
    </source>
</reference>